<feature type="domain" description="DNA helicase Pif1-like 2B" evidence="1">
    <location>
        <begin position="83"/>
        <end position="109"/>
    </location>
</feature>
<dbReference type="AlphaFoldDB" id="A0AAP0C4K6"/>
<dbReference type="PANTHER" id="PTHR10492:SF57">
    <property type="entry name" value="ATP-DEPENDENT DNA HELICASE"/>
    <property type="match status" value="1"/>
</dbReference>
<organism evidence="2 3">
    <name type="scientific">Platanthera zijinensis</name>
    <dbReference type="NCBI Taxonomy" id="2320716"/>
    <lineage>
        <taxon>Eukaryota</taxon>
        <taxon>Viridiplantae</taxon>
        <taxon>Streptophyta</taxon>
        <taxon>Embryophyta</taxon>
        <taxon>Tracheophyta</taxon>
        <taxon>Spermatophyta</taxon>
        <taxon>Magnoliopsida</taxon>
        <taxon>Liliopsida</taxon>
        <taxon>Asparagales</taxon>
        <taxon>Orchidaceae</taxon>
        <taxon>Orchidoideae</taxon>
        <taxon>Orchideae</taxon>
        <taxon>Orchidinae</taxon>
        <taxon>Platanthera</taxon>
    </lineage>
</organism>
<accession>A0AAP0C4K6</accession>
<dbReference type="InterPro" id="IPR049163">
    <property type="entry name" value="Pif1-like_2B_dom"/>
</dbReference>
<dbReference type="Proteomes" id="UP001418222">
    <property type="component" value="Unassembled WGS sequence"/>
</dbReference>
<dbReference type="Pfam" id="PF21530">
    <property type="entry name" value="Pif1_2B_dom"/>
    <property type="match status" value="1"/>
</dbReference>
<evidence type="ECO:0000313" key="3">
    <source>
        <dbReference type="Proteomes" id="UP001418222"/>
    </source>
</evidence>
<gene>
    <name evidence="2" type="ORF">KSP39_PZI000866</name>
</gene>
<protein>
    <recommendedName>
        <fullName evidence="1">DNA helicase Pif1-like 2B domain-containing protein</fullName>
    </recommendedName>
</protein>
<dbReference type="EMBL" id="JBBWWQ010000001">
    <property type="protein sequence ID" value="KAK8957415.1"/>
    <property type="molecule type" value="Genomic_DNA"/>
</dbReference>
<keyword evidence="3" id="KW-1185">Reference proteome</keyword>
<comment type="caution">
    <text evidence="2">The sequence shown here is derived from an EMBL/GenBank/DDBJ whole genome shotgun (WGS) entry which is preliminary data.</text>
</comment>
<sequence>MAISWEGENSIVDLINYVFPDLKEYNFNSDDATYMETRALITPLNKDVNKLNTQCLDLFPGEENTYYSFYSVSDDFENLYLPELLNSINSRNLPPHKLTLKRGAPIMLL</sequence>
<name>A0AAP0C4K6_9ASPA</name>
<evidence type="ECO:0000313" key="2">
    <source>
        <dbReference type="EMBL" id="KAK8957415.1"/>
    </source>
</evidence>
<dbReference type="PANTHER" id="PTHR10492">
    <property type="match status" value="1"/>
</dbReference>
<evidence type="ECO:0000259" key="1">
    <source>
        <dbReference type="Pfam" id="PF21530"/>
    </source>
</evidence>
<proteinExistence type="predicted"/>
<reference evidence="2 3" key="1">
    <citation type="journal article" date="2022" name="Nat. Plants">
        <title>Genomes of leafy and leafless Platanthera orchids illuminate the evolution of mycoheterotrophy.</title>
        <authorList>
            <person name="Li M.H."/>
            <person name="Liu K.W."/>
            <person name="Li Z."/>
            <person name="Lu H.C."/>
            <person name="Ye Q.L."/>
            <person name="Zhang D."/>
            <person name="Wang J.Y."/>
            <person name="Li Y.F."/>
            <person name="Zhong Z.M."/>
            <person name="Liu X."/>
            <person name="Yu X."/>
            <person name="Liu D.K."/>
            <person name="Tu X.D."/>
            <person name="Liu B."/>
            <person name="Hao Y."/>
            <person name="Liao X.Y."/>
            <person name="Jiang Y.T."/>
            <person name="Sun W.H."/>
            <person name="Chen J."/>
            <person name="Chen Y.Q."/>
            <person name="Ai Y."/>
            <person name="Zhai J.W."/>
            <person name="Wu S.S."/>
            <person name="Zhou Z."/>
            <person name="Hsiao Y.Y."/>
            <person name="Wu W.L."/>
            <person name="Chen Y.Y."/>
            <person name="Lin Y.F."/>
            <person name="Hsu J.L."/>
            <person name="Li C.Y."/>
            <person name="Wang Z.W."/>
            <person name="Zhao X."/>
            <person name="Zhong W.Y."/>
            <person name="Ma X.K."/>
            <person name="Ma L."/>
            <person name="Huang J."/>
            <person name="Chen G.Z."/>
            <person name="Huang M.Z."/>
            <person name="Huang L."/>
            <person name="Peng D.H."/>
            <person name="Luo Y.B."/>
            <person name="Zou S.Q."/>
            <person name="Chen S.P."/>
            <person name="Lan S."/>
            <person name="Tsai W.C."/>
            <person name="Van de Peer Y."/>
            <person name="Liu Z.J."/>
        </authorList>
    </citation>
    <scope>NUCLEOTIDE SEQUENCE [LARGE SCALE GENOMIC DNA]</scope>
    <source>
        <tissue evidence="2">Leaf</tissue>
    </source>
</reference>